<dbReference type="Proteomes" id="UP000823936">
    <property type="component" value="Unassembled WGS sequence"/>
</dbReference>
<dbReference type="InterPro" id="IPR038726">
    <property type="entry name" value="PDDEXK_AddAB-type"/>
</dbReference>
<comment type="caution">
    <text evidence="2">The sequence shown here is derived from an EMBL/GenBank/DDBJ whole genome shotgun (WGS) entry which is preliminary data.</text>
</comment>
<organism evidence="2 3">
    <name type="scientific">Candidatus Ornithospirochaeta avicola</name>
    <dbReference type="NCBI Taxonomy" id="2840896"/>
    <lineage>
        <taxon>Bacteria</taxon>
        <taxon>Pseudomonadati</taxon>
        <taxon>Spirochaetota</taxon>
        <taxon>Spirochaetia</taxon>
        <taxon>Spirochaetales</taxon>
        <taxon>Spirochaetaceae</taxon>
        <taxon>Spirochaetaceae incertae sedis</taxon>
        <taxon>Candidatus Ornithospirochaeta</taxon>
    </lineage>
</organism>
<gene>
    <name evidence="2" type="ORF">IAB12_05055</name>
</gene>
<dbReference type="AlphaFoldDB" id="A0A9D1PT67"/>
<dbReference type="EMBL" id="DXHU01000019">
    <property type="protein sequence ID" value="HIV99124.1"/>
    <property type="molecule type" value="Genomic_DNA"/>
</dbReference>
<evidence type="ECO:0000259" key="1">
    <source>
        <dbReference type="Pfam" id="PF12705"/>
    </source>
</evidence>
<proteinExistence type="predicted"/>
<dbReference type="InterPro" id="IPR011604">
    <property type="entry name" value="PDDEXK-like_dom_sf"/>
</dbReference>
<sequence length="825" mass="95644">MASYFEKIYDALEDGFTLILPSEESARSILSGYVLERKKSVESKRALSFDTYLSLFHEDGEKEASFVERYIFSLSFLEKHQDRLTYLISSEYESEIASSAAYISSLIPDLERAEKYLGRNNKADIMLLKKEYDEFLYSNSLYEKSYISSLKPLAGRFVFAFADTFMEEFFSLMKEKMDIAIIYPESSIRNEVVHVYENEKIEIRDVLLKIRKLITEDKVNAEEICITAAGYDRIRDRLEEEAYLVSLPLAFMRGENVLETPSGAFIKAAKTLYETDYDALEMKAFLLNASIPFKDEKEIRDFVYEISSRSIKKRDKKKDRYFACQKSRDGIYSRIINHVDAMNTTSDPSKLIYYTKSFTEAMLSESQFEGEETRNYFSFLIRSLNDFASLLRNLHLPSEICRPIFPLFMKYAESITYMEKEKKDGIRVYPYGQNRGTKTAFNFIIGVNEREARIREKDARFLSDYEVGPLREEKDSTALLLEEYLSSSAVYFSSSETSFSGAERALSILKEKRDSELLSDSYRREAEINTEGEWGSVYSVQKKAYSRALFTSLDEKKGTEMISSSLTFPFTPRHLSASQIDTYRKCPYQYFLSYIFNFNSSFSYSDICYPALELGVRLHRTIERYFSPENSLYTNEALISIFSSELDLWIERKTYDRSGRIVALEKSVPAIEEDMKAFFLMRYEKGLVAIKDRIEREGGRLVFEKRMEGEISKEKIVAYPDLVSYKDDSVSVFDFKSSERKDLASSIQMDVYAYLLSASVDSMSYLIFSDGKEEKKSPLEKSEVEEIVSSVASSIRSGKFNTTEDKDMCTGCRLRSLCRRRFIIR</sequence>
<accession>A0A9D1PT67</accession>
<name>A0A9D1PT67_9SPIO</name>
<reference evidence="2" key="2">
    <citation type="submission" date="2021-04" db="EMBL/GenBank/DDBJ databases">
        <authorList>
            <person name="Gilroy R."/>
        </authorList>
    </citation>
    <scope>NUCLEOTIDE SEQUENCE</scope>
    <source>
        <strain evidence="2">Gambia11-129</strain>
    </source>
</reference>
<evidence type="ECO:0000313" key="3">
    <source>
        <dbReference type="Proteomes" id="UP000823936"/>
    </source>
</evidence>
<dbReference type="Pfam" id="PF12705">
    <property type="entry name" value="PDDEXK_1"/>
    <property type="match status" value="1"/>
</dbReference>
<dbReference type="Gene3D" id="3.90.320.10">
    <property type="match status" value="1"/>
</dbReference>
<reference evidence="2" key="1">
    <citation type="journal article" date="2021" name="PeerJ">
        <title>Extensive microbial diversity within the chicken gut microbiome revealed by metagenomics and culture.</title>
        <authorList>
            <person name="Gilroy R."/>
            <person name="Ravi A."/>
            <person name="Getino M."/>
            <person name="Pursley I."/>
            <person name="Horton D.L."/>
            <person name="Alikhan N.F."/>
            <person name="Baker D."/>
            <person name="Gharbi K."/>
            <person name="Hall N."/>
            <person name="Watson M."/>
            <person name="Adriaenssens E.M."/>
            <person name="Foster-Nyarko E."/>
            <person name="Jarju S."/>
            <person name="Secka A."/>
            <person name="Antonio M."/>
            <person name="Oren A."/>
            <person name="Chaudhuri R.R."/>
            <person name="La Ragione R."/>
            <person name="Hildebrand F."/>
            <person name="Pallen M.J."/>
        </authorList>
    </citation>
    <scope>NUCLEOTIDE SEQUENCE</scope>
    <source>
        <strain evidence="2">Gambia11-129</strain>
    </source>
</reference>
<evidence type="ECO:0000313" key="2">
    <source>
        <dbReference type="EMBL" id="HIV99124.1"/>
    </source>
</evidence>
<feature type="domain" description="PD-(D/E)XK endonuclease-like" evidence="1">
    <location>
        <begin position="574"/>
        <end position="819"/>
    </location>
</feature>
<protein>
    <submittedName>
        <fullName evidence="2">PD-(D/E)XK nuclease family protein</fullName>
    </submittedName>
</protein>